<comment type="caution">
    <text evidence="1">The sequence shown here is derived from an EMBL/GenBank/DDBJ whole genome shotgun (WGS) entry which is preliminary data.</text>
</comment>
<dbReference type="AlphaFoldDB" id="A0A369XHK0"/>
<gene>
    <name evidence="1" type="ORF">DVS81_16005</name>
</gene>
<accession>A0A369XHK0</accession>
<dbReference type="Proteomes" id="UP000253831">
    <property type="component" value="Unassembled WGS sequence"/>
</dbReference>
<name>A0A369XHK0_9PROT</name>
<evidence type="ECO:0000313" key="2">
    <source>
        <dbReference type="Proteomes" id="UP000253831"/>
    </source>
</evidence>
<evidence type="ECO:0000313" key="1">
    <source>
        <dbReference type="EMBL" id="RDE49583.1"/>
    </source>
</evidence>
<protein>
    <submittedName>
        <fullName evidence="1">Uncharacterized protein</fullName>
    </submittedName>
</protein>
<organism evidence="1 2">
    <name type="scientific">Candidatus Accumulibacter meliphilus</name>
    <dbReference type="NCBI Taxonomy" id="2211374"/>
    <lineage>
        <taxon>Bacteria</taxon>
        <taxon>Pseudomonadati</taxon>
        <taxon>Pseudomonadota</taxon>
        <taxon>Betaproteobacteria</taxon>
        <taxon>Candidatus Accumulibacter</taxon>
    </lineage>
</organism>
<dbReference type="EMBL" id="QPGA01000038">
    <property type="protein sequence ID" value="RDE49583.1"/>
    <property type="molecule type" value="Genomic_DNA"/>
</dbReference>
<sequence>MQNHPNHPIPKDAIVIEMVEHLDADDREAFEERAAIIEYDGQLPRAHAECLALLEVLRRDPLAVKGVVVLQAEIDGGTEWLLTTDLAFARAQLADIGAGKSLFSIQWRGHGGAVRRRRSPGYAWLRRANLTILYG</sequence>
<reference evidence="1 2" key="1">
    <citation type="submission" date="2018-05" db="EMBL/GenBank/DDBJ databases">
        <title>Integrated omic analyses show evidence that a Ca. Accumulibacter phosphatis strain performs denitrification under micro-aerobic conditions.</title>
        <authorList>
            <person name="Camejo P.Y."/>
            <person name="Katherine M.D."/>
            <person name="Daniel N.R."/>
        </authorList>
    </citation>
    <scope>NUCLEOTIDE SEQUENCE [LARGE SCALE GENOMIC DNA]</scope>
    <source>
        <strain evidence="1">UW-LDO-IC</strain>
    </source>
</reference>
<proteinExistence type="predicted"/>